<dbReference type="Gene3D" id="3.40.1570.10">
    <property type="entry name" value="HemS/ChuS/ChuX like domains"/>
    <property type="match status" value="1"/>
</dbReference>
<name>A0A2H9T7R9_9ZZZZ</name>
<organism evidence="1">
    <name type="scientific">invertebrate metagenome</name>
    <dbReference type="NCBI Taxonomy" id="1711999"/>
    <lineage>
        <taxon>unclassified sequences</taxon>
        <taxon>metagenomes</taxon>
        <taxon>organismal metagenomes</taxon>
    </lineage>
</organism>
<dbReference type="NCBIfam" id="TIGR04108">
    <property type="entry name" value="HutX"/>
    <property type="match status" value="1"/>
</dbReference>
<dbReference type="InterPro" id="IPR010413">
    <property type="entry name" value="HutX-like"/>
</dbReference>
<comment type="caution">
    <text evidence="1">The sequence shown here is derived from an EMBL/GenBank/DDBJ whole genome shotgun (WGS) entry which is preliminary data.</text>
</comment>
<dbReference type="Pfam" id="PF06228">
    <property type="entry name" value="ChuX_HutX"/>
    <property type="match status" value="1"/>
</dbReference>
<dbReference type="SUPFAM" id="SSF144064">
    <property type="entry name" value="Heme iron utilization protein-like"/>
    <property type="match status" value="1"/>
</dbReference>
<sequence length="168" mass="19066">MSTETIQQAVRQLIQKNPEKLPAEIAAELNISELEAVSNFPEEMVTVLDGQLFGTLAEEFRRWGNVLMVLDIDGHIFELSGSFPKGIEKFGYYNMNDQDTPLKGHLKLDGFSKIALVSKPFYGLDTKSVQFFSHSGKTVFKLYIRRNEDKSFVAEQLEKFEALKQLAV</sequence>
<dbReference type="EMBL" id="NSIT01000085">
    <property type="protein sequence ID" value="PJE79228.1"/>
    <property type="molecule type" value="Genomic_DNA"/>
</dbReference>
<gene>
    <name evidence="1" type="ORF">CI610_01799</name>
</gene>
<protein>
    <recommendedName>
        <fullName evidence="2">Heme utilization cystosolic carrier protein HutX</fullName>
    </recommendedName>
</protein>
<dbReference type="AlphaFoldDB" id="A0A2H9T7R9"/>
<proteinExistence type="predicted"/>
<dbReference type="CDD" id="cd16829">
    <property type="entry name" value="ChuX_HutX-like"/>
    <property type="match status" value="1"/>
</dbReference>
<reference evidence="1" key="1">
    <citation type="journal article" date="2017" name="Appl. Environ. Microbiol.">
        <title>Molecular characterization of an Endozoicomonas-like organism causing infection in king scallop Pecten maximus L.</title>
        <authorList>
            <person name="Cano I."/>
            <person name="van Aerle R."/>
            <person name="Ross S."/>
            <person name="Verner-Jeffreys D.W."/>
            <person name="Paley R.K."/>
            <person name="Rimmer G."/>
            <person name="Ryder D."/>
            <person name="Hooper P."/>
            <person name="Stone D."/>
            <person name="Feist S.W."/>
        </authorList>
    </citation>
    <scope>NUCLEOTIDE SEQUENCE</scope>
</reference>
<dbReference type="PIRSF" id="PIRSF030840">
    <property type="entry name" value="DUF1008"/>
    <property type="match status" value="1"/>
</dbReference>
<accession>A0A2H9T7R9</accession>
<dbReference type="InterPro" id="IPR053733">
    <property type="entry name" value="Heme_Transport_Util_sf"/>
</dbReference>
<evidence type="ECO:0000313" key="1">
    <source>
        <dbReference type="EMBL" id="PJE79228.1"/>
    </source>
</evidence>
<evidence type="ECO:0008006" key="2">
    <source>
        <dbReference type="Google" id="ProtNLM"/>
    </source>
</evidence>